<feature type="domain" description="Myb/SANT-like DNA-binding" evidence="2">
    <location>
        <begin position="147"/>
        <end position="243"/>
    </location>
</feature>
<comment type="caution">
    <text evidence="3">The sequence shown here is derived from an EMBL/GenBank/DDBJ whole genome shotgun (WGS) entry which is preliminary data.</text>
</comment>
<evidence type="ECO:0000256" key="1">
    <source>
        <dbReference type="SAM" id="MobiDB-lite"/>
    </source>
</evidence>
<reference evidence="3" key="1">
    <citation type="submission" date="2023-01" db="EMBL/GenBank/DDBJ databases">
        <title>Genome assembly of the deep-sea coral Lophelia pertusa.</title>
        <authorList>
            <person name="Herrera S."/>
            <person name="Cordes E."/>
        </authorList>
    </citation>
    <scope>NUCLEOTIDE SEQUENCE</scope>
    <source>
        <strain evidence="3">USNM1676648</strain>
        <tissue evidence="3">Polyp</tissue>
    </source>
</reference>
<keyword evidence="4" id="KW-1185">Reference proteome</keyword>
<feature type="compositionally biased region" description="Acidic residues" evidence="1">
    <location>
        <begin position="270"/>
        <end position="283"/>
    </location>
</feature>
<name>A0A9X0A106_9CNID</name>
<feature type="compositionally biased region" description="Basic and acidic residues" evidence="1">
    <location>
        <begin position="291"/>
        <end position="305"/>
    </location>
</feature>
<feature type="region of interest" description="Disordered" evidence="1">
    <location>
        <begin position="261"/>
        <end position="323"/>
    </location>
</feature>
<proteinExistence type="predicted"/>
<dbReference type="Pfam" id="PF13837">
    <property type="entry name" value="Myb_DNA-bind_4"/>
    <property type="match status" value="1"/>
</dbReference>
<dbReference type="InterPro" id="IPR044822">
    <property type="entry name" value="Myb_DNA-bind_4"/>
</dbReference>
<accession>A0A9X0A106</accession>
<organism evidence="3 4">
    <name type="scientific">Desmophyllum pertusum</name>
    <dbReference type="NCBI Taxonomy" id="174260"/>
    <lineage>
        <taxon>Eukaryota</taxon>
        <taxon>Metazoa</taxon>
        <taxon>Cnidaria</taxon>
        <taxon>Anthozoa</taxon>
        <taxon>Hexacorallia</taxon>
        <taxon>Scleractinia</taxon>
        <taxon>Caryophylliina</taxon>
        <taxon>Caryophylliidae</taxon>
        <taxon>Desmophyllum</taxon>
    </lineage>
</organism>
<evidence type="ECO:0000313" key="3">
    <source>
        <dbReference type="EMBL" id="KAJ7391503.1"/>
    </source>
</evidence>
<feature type="region of interest" description="Disordered" evidence="1">
    <location>
        <begin position="112"/>
        <end position="145"/>
    </location>
</feature>
<evidence type="ECO:0000259" key="2">
    <source>
        <dbReference type="Pfam" id="PF13837"/>
    </source>
</evidence>
<gene>
    <name evidence="3" type="ORF">OS493_018554</name>
</gene>
<dbReference type="OrthoDB" id="691673at2759"/>
<dbReference type="EMBL" id="MU825406">
    <property type="protein sequence ID" value="KAJ7391503.1"/>
    <property type="molecule type" value="Genomic_DNA"/>
</dbReference>
<dbReference type="Proteomes" id="UP001163046">
    <property type="component" value="Unassembled WGS sequence"/>
</dbReference>
<dbReference type="AlphaFoldDB" id="A0A9X0A106"/>
<evidence type="ECO:0000313" key="4">
    <source>
        <dbReference type="Proteomes" id="UP001163046"/>
    </source>
</evidence>
<protein>
    <recommendedName>
        <fullName evidence="2">Myb/SANT-like DNA-binding domain-containing protein</fullName>
    </recommendedName>
</protein>
<dbReference type="Gene3D" id="1.10.10.60">
    <property type="entry name" value="Homeodomain-like"/>
    <property type="match status" value="1"/>
</dbReference>
<sequence length="323" mass="36827">MEYDSWEEEEYVPGVPVLPLGTFRYRNKIHRTNGRVTPEAIIDLTCDSSEKRNFEEETEPIYHNGYLFQQQQQHNRDYQNQSATFNAPQLPYYLTNQGAHFPYLNVPQAQRSCSPIPGGQAQRSCSPMPGGSETPNTSQESFEKSKRCSWPNTEVRCLIAAYRDNYERLKGTKSSHGKKNVWEGIMTDFLSLCSDAGIDSEKNVMQIKEKWRTIFDKYKTAKDNNNKTGRDRKTFEYYDDMDEFLSGSDKVNPKFVKETKLQRKAKDNTDDPDCETGGDELNDDPTTAVVVKEKGNEGAGEKPTDTKNAACPPKKKATQSLHQ</sequence>